<dbReference type="SUPFAM" id="SSF103481">
    <property type="entry name" value="Multidrug resistance efflux transporter EmrE"/>
    <property type="match status" value="2"/>
</dbReference>
<dbReference type="PANTHER" id="PTHR32322">
    <property type="entry name" value="INNER MEMBRANE TRANSPORTER"/>
    <property type="match status" value="1"/>
</dbReference>
<feature type="compositionally biased region" description="Low complexity" evidence="6">
    <location>
        <begin position="339"/>
        <end position="351"/>
    </location>
</feature>
<evidence type="ECO:0000256" key="2">
    <source>
        <dbReference type="ARBA" id="ARBA00007362"/>
    </source>
</evidence>
<dbReference type="PANTHER" id="PTHR32322:SF2">
    <property type="entry name" value="EAMA DOMAIN-CONTAINING PROTEIN"/>
    <property type="match status" value="1"/>
</dbReference>
<keyword evidence="4 7" id="KW-1133">Transmembrane helix</keyword>
<evidence type="ECO:0000256" key="4">
    <source>
        <dbReference type="ARBA" id="ARBA00022989"/>
    </source>
</evidence>
<reference evidence="9 10" key="1">
    <citation type="submission" date="2013-08" db="EMBL/GenBank/DDBJ databases">
        <title>Genome sequencing of Cellulomonas bogoriensis 69B4.</title>
        <authorList>
            <person name="Chen F."/>
            <person name="Li Y."/>
            <person name="Wang G."/>
        </authorList>
    </citation>
    <scope>NUCLEOTIDE SEQUENCE [LARGE SCALE GENOMIC DNA]</scope>
    <source>
        <strain evidence="9 10">69B4</strain>
    </source>
</reference>
<evidence type="ECO:0000256" key="1">
    <source>
        <dbReference type="ARBA" id="ARBA00004141"/>
    </source>
</evidence>
<feature type="domain" description="EamA" evidence="8">
    <location>
        <begin position="144"/>
        <end position="276"/>
    </location>
</feature>
<gene>
    <name evidence="9" type="ORF">N869_16825</name>
</gene>
<dbReference type="Proteomes" id="UP000054314">
    <property type="component" value="Unassembled WGS sequence"/>
</dbReference>
<evidence type="ECO:0000256" key="7">
    <source>
        <dbReference type="SAM" id="Phobius"/>
    </source>
</evidence>
<dbReference type="InterPro" id="IPR037185">
    <property type="entry name" value="EmrE-like"/>
</dbReference>
<keyword evidence="5 7" id="KW-0472">Membrane</keyword>
<organism evidence="9 10">
    <name type="scientific">Cellulomonas bogoriensis 69B4 = DSM 16987</name>
    <dbReference type="NCBI Taxonomy" id="1386082"/>
    <lineage>
        <taxon>Bacteria</taxon>
        <taxon>Bacillati</taxon>
        <taxon>Actinomycetota</taxon>
        <taxon>Actinomycetes</taxon>
        <taxon>Micrococcales</taxon>
        <taxon>Cellulomonadaceae</taxon>
        <taxon>Cellulomonas</taxon>
    </lineage>
</organism>
<accession>A0A0A0BYF4</accession>
<comment type="caution">
    <text evidence="9">The sequence shown here is derived from an EMBL/GenBank/DDBJ whole genome shotgun (WGS) entry which is preliminary data.</text>
</comment>
<dbReference type="Pfam" id="PF00892">
    <property type="entry name" value="EamA"/>
    <property type="match status" value="2"/>
</dbReference>
<feature type="domain" description="EamA" evidence="8">
    <location>
        <begin position="6"/>
        <end position="134"/>
    </location>
</feature>
<feature type="transmembrane region" description="Helical" evidence="7">
    <location>
        <begin position="35"/>
        <end position="53"/>
    </location>
</feature>
<feature type="transmembrane region" description="Helical" evidence="7">
    <location>
        <begin position="236"/>
        <end position="255"/>
    </location>
</feature>
<evidence type="ECO:0000313" key="10">
    <source>
        <dbReference type="Proteomes" id="UP000054314"/>
    </source>
</evidence>
<dbReference type="RefSeq" id="WP_084136743.1">
    <property type="nucleotide sequence ID" value="NZ_AXCZ01000075.1"/>
</dbReference>
<feature type="transmembrane region" description="Helical" evidence="7">
    <location>
        <begin position="65"/>
        <end position="84"/>
    </location>
</feature>
<evidence type="ECO:0000313" key="9">
    <source>
        <dbReference type="EMBL" id="KGM13000.1"/>
    </source>
</evidence>
<dbReference type="AlphaFoldDB" id="A0A0A0BYF4"/>
<feature type="transmembrane region" description="Helical" evidence="7">
    <location>
        <begin position="261"/>
        <end position="277"/>
    </location>
</feature>
<protein>
    <submittedName>
        <fullName evidence="9">ABC transporter permease</fullName>
    </submittedName>
</protein>
<comment type="similarity">
    <text evidence="2">Belongs to the EamA transporter family.</text>
</comment>
<dbReference type="InterPro" id="IPR050638">
    <property type="entry name" value="AA-Vitamin_Transporters"/>
</dbReference>
<feature type="region of interest" description="Disordered" evidence="6">
    <location>
        <begin position="281"/>
        <end position="351"/>
    </location>
</feature>
<name>A0A0A0BYF4_9CELL</name>
<keyword evidence="10" id="KW-1185">Reference proteome</keyword>
<evidence type="ECO:0000259" key="8">
    <source>
        <dbReference type="Pfam" id="PF00892"/>
    </source>
</evidence>
<feature type="transmembrane region" description="Helical" evidence="7">
    <location>
        <begin position="175"/>
        <end position="194"/>
    </location>
</feature>
<keyword evidence="3 7" id="KW-0812">Transmembrane</keyword>
<feature type="compositionally biased region" description="Low complexity" evidence="6">
    <location>
        <begin position="288"/>
        <end position="330"/>
    </location>
</feature>
<sequence length="351" mass="36246">MEGNWRWVALTAIAPVSWGASYVVTRQLLPADHALWGAAIRALPAGLMLLLLTRTLPRGAWWWRATVLGALNIGAFFVLVYVAAQLLPSSVAAMLMAVAPAMMMALAWPLLGERPRVLPVLGATLGFVGVCAMLLTGAQRTDPWGVVASVTAMLMSSLGFVLSKRWAGQVSPLPLASWQLLAGGLLLAPVALVVEGTPPVLDATQAAGFAFLSLVATALAYWAWFSGLAHLDAGAVGLIGLLNPVTGVLLGTLVAAERLTVQQAAGMGLVLLGIALGQQSRPRRPGVAAPWSSPSSDAPGSDAPGSDAPSSDAPSSDAPARPVSPGPGRASRWRRRSGRSGTPSARCRPAA</sequence>
<feature type="transmembrane region" description="Helical" evidence="7">
    <location>
        <begin position="144"/>
        <end position="163"/>
    </location>
</feature>
<proteinExistence type="inferred from homology"/>
<feature type="transmembrane region" description="Helical" evidence="7">
    <location>
        <begin position="206"/>
        <end position="224"/>
    </location>
</feature>
<comment type="subcellular location">
    <subcellularLocation>
        <location evidence="1">Membrane</location>
        <topology evidence="1">Multi-pass membrane protein</topology>
    </subcellularLocation>
</comment>
<feature type="transmembrane region" description="Helical" evidence="7">
    <location>
        <begin position="118"/>
        <end position="138"/>
    </location>
</feature>
<evidence type="ECO:0000256" key="3">
    <source>
        <dbReference type="ARBA" id="ARBA00022692"/>
    </source>
</evidence>
<dbReference type="EMBL" id="AXCZ01000075">
    <property type="protein sequence ID" value="KGM13000.1"/>
    <property type="molecule type" value="Genomic_DNA"/>
</dbReference>
<dbReference type="InterPro" id="IPR000620">
    <property type="entry name" value="EamA_dom"/>
</dbReference>
<evidence type="ECO:0000256" key="5">
    <source>
        <dbReference type="ARBA" id="ARBA00023136"/>
    </source>
</evidence>
<feature type="transmembrane region" description="Helical" evidence="7">
    <location>
        <begin position="90"/>
        <end position="111"/>
    </location>
</feature>
<dbReference type="GO" id="GO:0016020">
    <property type="term" value="C:membrane"/>
    <property type="evidence" value="ECO:0007669"/>
    <property type="project" value="UniProtKB-SubCell"/>
</dbReference>
<evidence type="ECO:0000256" key="6">
    <source>
        <dbReference type="SAM" id="MobiDB-lite"/>
    </source>
</evidence>